<protein>
    <submittedName>
        <fullName evidence="5">Methylase involved in ubiquinone/menaquinone biosynthesis</fullName>
    </submittedName>
</protein>
<comment type="caution">
    <text evidence="5">The sequence shown here is derived from an EMBL/GenBank/DDBJ whole genome shotgun (WGS) entry which is preliminary data.</text>
</comment>
<keyword evidence="2 5" id="KW-0489">Methyltransferase</keyword>
<dbReference type="InterPro" id="IPR029063">
    <property type="entry name" value="SAM-dependent_MTases_sf"/>
</dbReference>
<dbReference type="STRING" id="1195236.CTER_5536"/>
<dbReference type="eggNOG" id="COG0500">
    <property type="taxonomic scope" value="Bacteria"/>
</dbReference>
<dbReference type="Gene3D" id="3.40.50.150">
    <property type="entry name" value="Vaccinia Virus protein VP39"/>
    <property type="match status" value="1"/>
</dbReference>
<organism evidence="5 6">
    <name type="scientific">Ruminiclostridium cellobioparum subsp. termitidis CT1112</name>
    <dbReference type="NCBI Taxonomy" id="1195236"/>
    <lineage>
        <taxon>Bacteria</taxon>
        <taxon>Bacillati</taxon>
        <taxon>Bacillota</taxon>
        <taxon>Clostridia</taxon>
        <taxon>Eubacteriales</taxon>
        <taxon>Oscillospiraceae</taxon>
        <taxon>Ruminiclostridium</taxon>
    </lineage>
</organism>
<keyword evidence="6" id="KW-1185">Reference proteome</keyword>
<accession>S0FUA2</accession>
<sequence>MNTEKFSGKANIYEKYRPEYPKAFIDYLYDSAGFNRASTIADVGAGTGILTRQLLEKGSRVYGVEPNNDMRRIAETKLAGFNNFYSVDGTAENTRLDDRSIDFVTVAQAFHWFDALAFKKECMRILKPGGLAVLVWNSRAVGSELVIENAEICKKYCPDFTGFSGGMEEKPSDLSIFFKDGSYETKQFDNKISYDLEGFIGRNLSASYAPNEKETNYVKFVNAITSLFDRYSVGGKVAVPNVTRCYSGEVQ</sequence>
<dbReference type="GO" id="GO:0008757">
    <property type="term" value="F:S-adenosylmethionine-dependent methyltransferase activity"/>
    <property type="evidence" value="ECO:0007669"/>
    <property type="project" value="InterPro"/>
</dbReference>
<proteinExistence type="inferred from homology"/>
<evidence type="ECO:0000256" key="3">
    <source>
        <dbReference type="ARBA" id="ARBA00022679"/>
    </source>
</evidence>
<evidence type="ECO:0000256" key="1">
    <source>
        <dbReference type="ARBA" id="ARBA00008361"/>
    </source>
</evidence>
<dbReference type="Pfam" id="PF08241">
    <property type="entry name" value="Methyltransf_11"/>
    <property type="match status" value="1"/>
</dbReference>
<comment type="similarity">
    <text evidence="1">Belongs to the methyltransferase superfamily.</text>
</comment>
<gene>
    <name evidence="5" type="ORF">CTER_5536</name>
</gene>
<dbReference type="PATRIC" id="fig|1195236.3.peg.337"/>
<dbReference type="EMBL" id="AORV01000010">
    <property type="protein sequence ID" value="EMS73896.1"/>
    <property type="molecule type" value="Genomic_DNA"/>
</dbReference>
<dbReference type="InterPro" id="IPR051052">
    <property type="entry name" value="Diverse_substrate_MTase"/>
</dbReference>
<keyword evidence="5" id="KW-0830">Ubiquinone</keyword>
<feature type="domain" description="Methyltransferase type 11" evidence="4">
    <location>
        <begin position="42"/>
        <end position="133"/>
    </location>
</feature>
<dbReference type="GO" id="GO:0032259">
    <property type="term" value="P:methylation"/>
    <property type="evidence" value="ECO:0007669"/>
    <property type="project" value="UniProtKB-KW"/>
</dbReference>
<dbReference type="CDD" id="cd02440">
    <property type="entry name" value="AdoMet_MTases"/>
    <property type="match status" value="1"/>
</dbReference>
<keyword evidence="3" id="KW-0808">Transferase</keyword>
<dbReference type="PANTHER" id="PTHR44942:SF4">
    <property type="entry name" value="METHYLTRANSFERASE TYPE 11 DOMAIN-CONTAINING PROTEIN"/>
    <property type="match status" value="1"/>
</dbReference>
<evidence type="ECO:0000259" key="4">
    <source>
        <dbReference type="Pfam" id="PF08241"/>
    </source>
</evidence>
<dbReference type="SUPFAM" id="SSF53335">
    <property type="entry name" value="S-adenosyl-L-methionine-dependent methyltransferases"/>
    <property type="match status" value="1"/>
</dbReference>
<evidence type="ECO:0000313" key="5">
    <source>
        <dbReference type="EMBL" id="EMS73896.1"/>
    </source>
</evidence>
<dbReference type="RefSeq" id="WP_004623208.1">
    <property type="nucleotide sequence ID" value="NZ_AORV01000010.1"/>
</dbReference>
<dbReference type="AlphaFoldDB" id="S0FUA2"/>
<dbReference type="InterPro" id="IPR013216">
    <property type="entry name" value="Methyltransf_11"/>
</dbReference>
<dbReference type="Proteomes" id="UP000014155">
    <property type="component" value="Unassembled WGS sequence"/>
</dbReference>
<evidence type="ECO:0000313" key="6">
    <source>
        <dbReference type="Proteomes" id="UP000014155"/>
    </source>
</evidence>
<name>S0FUA2_RUMCE</name>
<dbReference type="PANTHER" id="PTHR44942">
    <property type="entry name" value="METHYLTRANSF_11 DOMAIN-CONTAINING PROTEIN"/>
    <property type="match status" value="1"/>
</dbReference>
<evidence type="ECO:0000256" key="2">
    <source>
        <dbReference type="ARBA" id="ARBA00022603"/>
    </source>
</evidence>
<reference evidence="5 6" key="1">
    <citation type="journal article" date="2013" name="Genome Announc.">
        <title>Draft Genome Sequence of the Cellulolytic, Mesophilic, Anaerobic Bacterium Clostridium termitidis Strain CT1112 (DSM 5398).</title>
        <authorList>
            <person name="Lal S."/>
            <person name="Ramachandran U."/>
            <person name="Zhang X."/>
            <person name="Munir R."/>
            <person name="Sparling R."/>
            <person name="Levin D.B."/>
        </authorList>
    </citation>
    <scope>NUCLEOTIDE SEQUENCE [LARGE SCALE GENOMIC DNA]</scope>
    <source>
        <strain evidence="5 6">CT1112</strain>
    </source>
</reference>